<dbReference type="InterPro" id="IPR039421">
    <property type="entry name" value="Type_1_exporter"/>
</dbReference>
<evidence type="ECO:0000313" key="9">
    <source>
        <dbReference type="EMBL" id="RST84861.1"/>
    </source>
</evidence>
<evidence type="ECO:0000259" key="8">
    <source>
        <dbReference type="PROSITE" id="PS50929"/>
    </source>
</evidence>
<dbReference type="GO" id="GO:0005886">
    <property type="term" value="C:plasma membrane"/>
    <property type="evidence" value="ECO:0007669"/>
    <property type="project" value="UniProtKB-SubCell"/>
</dbReference>
<keyword evidence="9" id="KW-0067">ATP-binding</keyword>
<name>A0A3S0G6I1_9HYPH</name>
<dbReference type="Gene3D" id="1.20.1560.10">
    <property type="entry name" value="ABC transporter type 1, transmembrane domain"/>
    <property type="match status" value="1"/>
</dbReference>
<dbReference type="Proteomes" id="UP000278398">
    <property type="component" value="Unassembled WGS sequence"/>
</dbReference>
<dbReference type="SUPFAM" id="SSF90123">
    <property type="entry name" value="ABC transporter transmembrane region"/>
    <property type="match status" value="1"/>
</dbReference>
<evidence type="ECO:0000256" key="6">
    <source>
        <dbReference type="SAM" id="Phobius"/>
    </source>
</evidence>
<feature type="transmembrane region" description="Helical" evidence="6">
    <location>
        <begin position="18"/>
        <end position="37"/>
    </location>
</feature>
<dbReference type="CDD" id="cd07346">
    <property type="entry name" value="ABC_6TM_exporters"/>
    <property type="match status" value="1"/>
</dbReference>
<protein>
    <submittedName>
        <fullName evidence="9">ABC transporter ATP-binding protein</fullName>
    </submittedName>
</protein>
<feature type="transmembrane region" description="Helical" evidence="6">
    <location>
        <begin position="283"/>
        <end position="301"/>
    </location>
</feature>
<evidence type="ECO:0000313" key="10">
    <source>
        <dbReference type="Proteomes" id="UP000278398"/>
    </source>
</evidence>
<dbReference type="OrthoDB" id="9760920at2"/>
<evidence type="ECO:0000256" key="3">
    <source>
        <dbReference type="ARBA" id="ARBA00022989"/>
    </source>
</evidence>
<dbReference type="InterPro" id="IPR027417">
    <property type="entry name" value="P-loop_NTPase"/>
</dbReference>
<keyword evidence="10" id="KW-1185">Reference proteome</keyword>
<dbReference type="Gene3D" id="3.40.50.300">
    <property type="entry name" value="P-loop containing nucleotide triphosphate hydrolases"/>
    <property type="match status" value="2"/>
</dbReference>
<dbReference type="PROSITE" id="PS50929">
    <property type="entry name" value="ABC_TM1F"/>
    <property type="match status" value="1"/>
</dbReference>
<dbReference type="PANTHER" id="PTHR43394">
    <property type="entry name" value="ATP-DEPENDENT PERMEASE MDL1, MITOCHONDRIAL"/>
    <property type="match status" value="1"/>
</dbReference>
<feature type="region of interest" description="Disordered" evidence="5">
    <location>
        <begin position="480"/>
        <end position="501"/>
    </location>
</feature>
<feature type="domain" description="ABC transporter" evidence="7">
    <location>
        <begin position="373"/>
        <end position="920"/>
    </location>
</feature>
<evidence type="ECO:0000256" key="5">
    <source>
        <dbReference type="SAM" id="MobiDB-lite"/>
    </source>
</evidence>
<dbReference type="GO" id="GO:0140359">
    <property type="term" value="F:ABC-type transporter activity"/>
    <property type="evidence" value="ECO:0007669"/>
    <property type="project" value="InterPro"/>
</dbReference>
<accession>A0A3S0G6I1</accession>
<keyword evidence="4 6" id="KW-0472">Membrane</keyword>
<dbReference type="InterPro" id="IPR036640">
    <property type="entry name" value="ABC1_TM_sf"/>
</dbReference>
<dbReference type="AlphaFoldDB" id="A0A3S0G6I1"/>
<feature type="region of interest" description="Disordered" evidence="5">
    <location>
        <begin position="682"/>
        <end position="703"/>
    </location>
</feature>
<dbReference type="GO" id="GO:0005524">
    <property type="term" value="F:ATP binding"/>
    <property type="evidence" value="ECO:0007669"/>
    <property type="project" value="UniProtKB-KW"/>
</dbReference>
<reference evidence="9 10" key="1">
    <citation type="submission" date="2018-12" db="EMBL/GenBank/DDBJ databases">
        <title>Mesorhizobium carbonis sp. nov., isolated from coal mine water.</title>
        <authorList>
            <person name="Xin W."/>
            <person name="Xu Z."/>
            <person name="Xiang F."/>
            <person name="Zhang J."/>
            <person name="Xi L."/>
            <person name="Liu J."/>
        </authorList>
    </citation>
    <scope>NUCLEOTIDE SEQUENCE [LARGE SCALE GENOMIC DNA]</scope>
    <source>
        <strain evidence="9 10">B2.3</strain>
    </source>
</reference>
<keyword evidence="9" id="KW-0547">Nucleotide-binding</keyword>
<keyword evidence="3 6" id="KW-1133">Transmembrane helix</keyword>
<feature type="domain" description="ABC transmembrane type-1" evidence="8">
    <location>
        <begin position="78"/>
        <end position="316"/>
    </location>
</feature>
<feature type="compositionally biased region" description="Basic and acidic residues" evidence="5">
    <location>
        <begin position="682"/>
        <end position="694"/>
    </location>
</feature>
<sequence>MERNLLKFIWKNSRLKQVWLLFVIVASMPFYFFSLELPKQIVNGPIQGRDFDAIDATQPFLRLTLPYGESMFGREIELFGGLQLDRIEMLFALCLLFMAFVFLNGWFKLYTNTYKGKLGEEVLRQLRYTLLDRVLRYRVARFRNLKGAEVASVIKDEVEPLGEFVGDAYSLPLFLGGQAITGLLFLFLQSVYFGLLTIAIVAFQIWLIPRMRRKLILLGRQRQLQARKLAGQVAETVDMAPDIHVNDMSNFTRARHFGLLQNILDIRFELYQRKFTVKYVNNLLMQFLSFLFYLLGGYFVITGRLDIGQLVAVIAAYKDLPGPIKGLIDYDQIRLMNEARYEQTIDSFRDDGLIAPELQSMPQQAVPRLTKGFDLDHVKLDDETGRTVLENVRLHVRPGDRLAIVTHGDDAARVAAGVLAGALVRLVQPASGTILLDGKPLEDLPESLTGRRVGYADANNYFPAGSINDNLLMVLKNRPADEKQRSSTAKRPTTAGMLNHVPPPADAEWIDYEDLGVEGKAGLDAHVARVLEVAGLTRQIQDLGLRGTVDPAKNREFSDKIVEVRREFRENAASLGVEGIVQSFHPDLYNSQATVGENLLFGTALDAAWSPNELPRNPTILSILDRNGLRTAFQEMGQRIAEARIELFGDLAPDSKIFETVADVTYEEIVRLKEIVGRLKMAERQEPQRQEATPKGKKGPQKLSDSDQLFRLAFDYCEAQSRFGVLDAETESKILAARNDLRQEIAGMEVPPVFFHDPDRYNPTASVLDNILLGRISSTVVDGKEKVLAAVQELVARTGISDGLLQAGLNFEMGNGGRRLSDQQRQKLHVARAILKKPDIIVFNEVLGAMDAGGRREIMARLLDGPLPGEPDFRPGFVVVLLDDELAERFDRVLTYSNGAFVETMRDDDDPQPDVMLDAAK</sequence>
<evidence type="ECO:0000256" key="2">
    <source>
        <dbReference type="ARBA" id="ARBA00022692"/>
    </source>
</evidence>
<feature type="transmembrane region" description="Helical" evidence="6">
    <location>
        <begin position="179"/>
        <end position="208"/>
    </location>
</feature>
<keyword evidence="2 6" id="KW-0812">Transmembrane</keyword>
<dbReference type="EMBL" id="RWKW01000072">
    <property type="protein sequence ID" value="RST84861.1"/>
    <property type="molecule type" value="Genomic_DNA"/>
</dbReference>
<dbReference type="SUPFAM" id="SSF52540">
    <property type="entry name" value="P-loop containing nucleoside triphosphate hydrolases"/>
    <property type="match status" value="1"/>
</dbReference>
<evidence type="ECO:0000259" key="7">
    <source>
        <dbReference type="PROSITE" id="PS50893"/>
    </source>
</evidence>
<gene>
    <name evidence="9" type="ORF">EJC49_18670</name>
</gene>
<dbReference type="RefSeq" id="WP_126701453.1">
    <property type="nucleotide sequence ID" value="NZ_RWKW01000072.1"/>
</dbReference>
<dbReference type="GO" id="GO:0016887">
    <property type="term" value="F:ATP hydrolysis activity"/>
    <property type="evidence" value="ECO:0007669"/>
    <property type="project" value="InterPro"/>
</dbReference>
<comment type="subcellular location">
    <subcellularLocation>
        <location evidence="1">Cell membrane</location>
        <topology evidence="1">Multi-pass membrane protein</topology>
    </subcellularLocation>
</comment>
<organism evidence="9 10">
    <name type="scientific">Aquibium carbonis</name>
    <dbReference type="NCBI Taxonomy" id="2495581"/>
    <lineage>
        <taxon>Bacteria</taxon>
        <taxon>Pseudomonadati</taxon>
        <taxon>Pseudomonadota</taxon>
        <taxon>Alphaproteobacteria</taxon>
        <taxon>Hyphomicrobiales</taxon>
        <taxon>Phyllobacteriaceae</taxon>
        <taxon>Aquibium</taxon>
    </lineage>
</organism>
<dbReference type="Pfam" id="PF00664">
    <property type="entry name" value="ABC_membrane"/>
    <property type="match status" value="1"/>
</dbReference>
<evidence type="ECO:0000256" key="1">
    <source>
        <dbReference type="ARBA" id="ARBA00004651"/>
    </source>
</evidence>
<dbReference type="InterPro" id="IPR011527">
    <property type="entry name" value="ABC1_TM_dom"/>
</dbReference>
<proteinExistence type="predicted"/>
<comment type="caution">
    <text evidence="9">The sequence shown here is derived from an EMBL/GenBank/DDBJ whole genome shotgun (WGS) entry which is preliminary data.</text>
</comment>
<dbReference type="InterPro" id="IPR003439">
    <property type="entry name" value="ABC_transporter-like_ATP-bd"/>
</dbReference>
<evidence type="ECO:0000256" key="4">
    <source>
        <dbReference type="ARBA" id="ARBA00023136"/>
    </source>
</evidence>
<dbReference type="PROSITE" id="PS50893">
    <property type="entry name" value="ABC_TRANSPORTER_2"/>
    <property type="match status" value="1"/>
</dbReference>
<feature type="transmembrane region" description="Helical" evidence="6">
    <location>
        <begin position="89"/>
        <end position="107"/>
    </location>
</feature>